<evidence type="ECO:0000313" key="4">
    <source>
        <dbReference type="Proteomes" id="UP001177341"/>
    </source>
</evidence>
<evidence type="ECO:0000256" key="2">
    <source>
        <dbReference type="SAM" id="SignalP"/>
    </source>
</evidence>
<dbReference type="Proteomes" id="UP001177341">
    <property type="component" value="Unassembled WGS sequence"/>
</dbReference>
<protein>
    <recommendedName>
        <fullName evidence="5">Lipoprotein</fullName>
    </recommendedName>
</protein>
<proteinExistence type="predicted"/>
<keyword evidence="4" id="KW-1185">Reference proteome</keyword>
<organism evidence="3 4">
    <name type="scientific">Neptunomonas phycophila</name>
    <dbReference type="NCBI Taxonomy" id="1572645"/>
    <lineage>
        <taxon>Bacteria</taxon>
        <taxon>Pseudomonadati</taxon>
        <taxon>Pseudomonadota</taxon>
        <taxon>Gammaproteobacteria</taxon>
        <taxon>Oceanospirillales</taxon>
        <taxon>Oceanospirillaceae</taxon>
        <taxon>Neptunomonas</taxon>
    </lineage>
</organism>
<keyword evidence="2" id="KW-0732">Signal</keyword>
<accession>A0ABT9EYG3</accession>
<feature type="chain" id="PRO_5045919395" description="Lipoprotein" evidence="2">
    <location>
        <begin position="21"/>
        <end position="276"/>
    </location>
</feature>
<feature type="signal peptide" evidence="2">
    <location>
        <begin position="1"/>
        <end position="20"/>
    </location>
</feature>
<dbReference type="EMBL" id="JAUYVO010000010">
    <property type="protein sequence ID" value="MDP2523832.1"/>
    <property type="molecule type" value="Genomic_DNA"/>
</dbReference>
<gene>
    <name evidence="3" type="ORF">Q8W30_14750</name>
</gene>
<comment type="caution">
    <text evidence="3">The sequence shown here is derived from an EMBL/GenBank/DDBJ whole genome shotgun (WGS) entry which is preliminary data.</text>
</comment>
<reference evidence="3" key="1">
    <citation type="submission" date="2023-07" db="EMBL/GenBank/DDBJ databases">
        <title>Genome content predicts the carbon catabolic preferences of heterotrophic bacteria.</title>
        <authorList>
            <person name="Gralka M."/>
        </authorList>
    </citation>
    <scope>NUCLEOTIDE SEQUENCE</scope>
    <source>
        <strain evidence="3">5G01</strain>
    </source>
</reference>
<keyword evidence="1" id="KW-0175">Coiled coil</keyword>
<feature type="coiled-coil region" evidence="1">
    <location>
        <begin position="236"/>
        <end position="263"/>
    </location>
</feature>
<evidence type="ECO:0008006" key="5">
    <source>
        <dbReference type="Google" id="ProtNLM"/>
    </source>
</evidence>
<sequence>MKYLSLIFMCILFFSGCSSLYPLPVDEKNIAAGLTEYNRENGLDIATTQAEAISNLKDYSDWYFLKSSSRQKHQYQLSDTSLGFGMAGIIAGIAKSPEGAAAGALLASSSEMPNDRYQLAVQAANYEKASDSMHCMYRYLAPYRGNPSALPAVEFLNDRIYEVRRKLRKAQASITLTSPDLTQLEVSLKKVVEQQPIVDVAIDKVVVTKDAAVAAVKDAAVAAKKADLMIDTQAAAKAAQVALDQAEAAAKAAQVARDLAQKEQLENHLNTCVASF</sequence>
<name>A0ABT9EYG3_9GAMM</name>
<dbReference type="PROSITE" id="PS51257">
    <property type="entry name" value="PROKAR_LIPOPROTEIN"/>
    <property type="match status" value="1"/>
</dbReference>
<evidence type="ECO:0000256" key="1">
    <source>
        <dbReference type="SAM" id="Coils"/>
    </source>
</evidence>
<dbReference type="RefSeq" id="WP_305451047.1">
    <property type="nucleotide sequence ID" value="NZ_JAUYVO010000010.1"/>
</dbReference>
<evidence type="ECO:0000313" key="3">
    <source>
        <dbReference type="EMBL" id="MDP2523832.1"/>
    </source>
</evidence>